<organism evidence="1">
    <name type="scientific">Anguilla anguilla</name>
    <name type="common">European freshwater eel</name>
    <name type="synonym">Muraena anguilla</name>
    <dbReference type="NCBI Taxonomy" id="7936"/>
    <lineage>
        <taxon>Eukaryota</taxon>
        <taxon>Metazoa</taxon>
        <taxon>Chordata</taxon>
        <taxon>Craniata</taxon>
        <taxon>Vertebrata</taxon>
        <taxon>Euteleostomi</taxon>
        <taxon>Actinopterygii</taxon>
        <taxon>Neopterygii</taxon>
        <taxon>Teleostei</taxon>
        <taxon>Anguilliformes</taxon>
        <taxon>Anguillidae</taxon>
        <taxon>Anguilla</taxon>
    </lineage>
</organism>
<proteinExistence type="predicted"/>
<reference evidence="1" key="2">
    <citation type="journal article" date="2015" name="Fish Shellfish Immunol.">
        <title>Early steps in the European eel (Anguilla anguilla)-Vibrio vulnificus interaction in the gills: Role of the RtxA13 toxin.</title>
        <authorList>
            <person name="Callol A."/>
            <person name="Pajuelo D."/>
            <person name="Ebbesson L."/>
            <person name="Teles M."/>
            <person name="MacKenzie S."/>
            <person name="Amaro C."/>
        </authorList>
    </citation>
    <scope>NUCLEOTIDE SEQUENCE</scope>
</reference>
<sequence>MASHRNDSFRSTLASFSLNGVIKIPEDLLGDREHGSQVLVSWSPGVGRRTFGDLRLLLFCQRPQAEEVEDSVHGVLPI</sequence>
<name>A0A0E9QGA9_ANGAN</name>
<accession>A0A0E9QGA9</accession>
<protein>
    <submittedName>
        <fullName evidence="1">Uncharacterized protein</fullName>
    </submittedName>
</protein>
<dbReference type="EMBL" id="GBXM01093040">
    <property type="protein sequence ID" value="JAH15537.1"/>
    <property type="molecule type" value="Transcribed_RNA"/>
</dbReference>
<dbReference type="AlphaFoldDB" id="A0A0E9QGA9"/>
<reference evidence="1" key="1">
    <citation type="submission" date="2014-11" db="EMBL/GenBank/DDBJ databases">
        <authorList>
            <person name="Amaro Gonzalez C."/>
        </authorList>
    </citation>
    <scope>NUCLEOTIDE SEQUENCE</scope>
</reference>
<evidence type="ECO:0000313" key="1">
    <source>
        <dbReference type="EMBL" id="JAH15537.1"/>
    </source>
</evidence>